<reference evidence="1" key="1">
    <citation type="journal article" date="2021" name="ISME J.">
        <title>Mercury methylation by metabolically versatile and cosmopolitan marine bacteria.</title>
        <authorList>
            <person name="Lin H."/>
            <person name="Ascher D.B."/>
            <person name="Myung Y."/>
            <person name="Lamborg C.H."/>
            <person name="Hallam S.J."/>
            <person name="Gionfriddo C.M."/>
            <person name="Holt K.E."/>
            <person name="Moreau J.W."/>
        </authorList>
    </citation>
    <scope>NUCLEOTIDE SEQUENCE</scope>
    <source>
        <strain evidence="1">SI075_bin30</strain>
    </source>
</reference>
<protein>
    <submittedName>
        <fullName evidence="1">Uncharacterized protein</fullName>
    </submittedName>
</protein>
<evidence type="ECO:0000313" key="1">
    <source>
        <dbReference type="EMBL" id="MBT4870364.1"/>
    </source>
</evidence>
<accession>A0A8T5GE14</accession>
<dbReference type="AlphaFoldDB" id="A0A8T5GE14"/>
<comment type="caution">
    <text evidence="1">The sequence shown here is derived from an EMBL/GenBank/DDBJ whole genome shotgun (WGS) entry which is preliminary data.</text>
</comment>
<gene>
    <name evidence="1" type="ORF">HON47_02230</name>
</gene>
<sequence length="670" mass="79153">MSKRIVPVFYHIPKCAGTFFKFKMMIPSLRKKISEENSLLICQKKPKKFSRLAQFNINLDSTFKIPGKITFIVGVVEKNYYCSSLRNSITLENFKEYLRKEKVVIYGATINPIVGSFSQSVKVIDDCCKITSCKPSYFTILREPFGRHNSLFYYLRDVGKWERNFGTFENMSFKEYIKSTKLSDSWLIRNLTEISNNKPLTEKEYKKAIQILSKFDVGLYEKLSEFFNKLNKKFGFIAYGQLDNLKNENKTSQKTKFSELLKEEQDIFNERVKFENKLYNHFKNKNSRISANANKSINNKKIKLFVNGKSSEKRIAVYNKINNLLVTYYGDFFEPTNSLDESDFIMLGSKNSISPELKKLKKYEKKIILFLSNGGKERTKFNSIRNGKCVDQNFFVSEIKNYNITIFSGADVNFPNVISKMGTYIPYSNISQEEYYWLDFDENNHKKYYNKLFWSGRKTHSSRGIINELNKFNNPNFELSFWKPKGKDPNKPVKLYKENKPVKEEYISFFNKLKESDIAISIRGDCPWTHTFFDYLRASNAIACIDTTHDKLGWEKIGINKDDLFWFFDTDKDSPEKIYQTLAKDLQNKDKILEKKKKTYEFYKKYILTDRLYKYKIYHPSFTGLFDFYVAKLIEIKENNYKLKDNCLFSPYVKLIKDKEYTPKIKTEKN</sequence>
<evidence type="ECO:0000313" key="2">
    <source>
        <dbReference type="Proteomes" id="UP000722459"/>
    </source>
</evidence>
<dbReference type="PANTHER" id="PTHR32301:SF6">
    <property type="entry name" value="GOLVESIN-RELATED"/>
    <property type="match status" value="1"/>
</dbReference>
<dbReference type="PANTHER" id="PTHR32301">
    <property type="entry name" value="COUNTIN RECEPTOR CNR3-RELATED"/>
    <property type="match status" value="1"/>
</dbReference>
<organism evidence="1 2">
    <name type="scientific">Candidatus Iainarchaeum sp</name>
    <dbReference type="NCBI Taxonomy" id="3101447"/>
    <lineage>
        <taxon>Archaea</taxon>
        <taxon>Candidatus Iainarchaeota</taxon>
        <taxon>Candidatus Iainarchaeia</taxon>
        <taxon>Candidatus Iainarchaeales</taxon>
        <taxon>Candidatus Iainarchaeaceae</taxon>
        <taxon>Candidatus Iainarchaeum</taxon>
    </lineage>
</organism>
<dbReference type="InterPro" id="IPR027417">
    <property type="entry name" value="P-loop_NTPase"/>
</dbReference>
<proteinExistence type="predicted"/>
<name>A0A8T5GE14_9ARCH</name>
<dbReference type="Gene3D" id="3.40.50.300">
    <property type="entry name" value="P-loop containing nucleotide triphosphate hydrolases"/>
    <property type="match status" value="1"/>
</dbReference>
<dbReference type="EMBL" id="JABJNZ010000030">
    <property type="protein sequence ID" value="MBT4870364.1"/>
    <property type="molecule type" value="Genomic_DNA"/>
</dbReference>
<dbReference type="Proteomes" id="UP000722459">
    <property type="component" value="Unassembled WGS sequence"/>
</dbReference>
<dbReference type="InterPro" id="IPR053259">
    <property type="entry name" value="Golvesin-related_Golgi"/>
</dbReference>